<evidence type="ECO:0000256" key="2">
    <source>
        <dbReference type="ARBA" id="ARBA00023002"/>
    </source>
</evidence>
<dbReference type="STRING" id="580340.Tlie_1791"/>
<keyword evidence="2" id="KW-0560">Oxidoreductase</keyword>
<reference evidence="5" key="1">
    <citation type="submission" date="2011-10" db="EMBL/GenBank/DDBJ databases">
        <title>The complete genome of chromosome of Thermovirga lienii DSM 17291.</title>
        <authorList>
            <consortium name="US DOE Joint Genome Institute (JGI-PGF)"/>
            <person name="Lucas S."/>
            <person name="Copeland A."/>
            <person name="Lapidus A."/>
            <person name="Glavina del Rio T."/>
            <person name="Dalin E."/>
            <person name="Tice H."/>
            <person name="Bruce D."/>
            <person name="Goodwin L."/>
            <person name="Pitluck S."/>
            <person name="Peters L."/>
            <person name="Mikhailova N."/>
            <person name="Saunders E."/>
            <person name="Kyrpides N."/>
            <person name="Mavromatis K."/>
            <person name="Ivanova N."/>
            <person name="Last F.I."/>
            <person name="Brettin T."/>
            <person name="Detter J.C."/>
            <person name="Han C."/>
            <person name="Larimer F."/>
            <person name="Land M."/>
            <person name="Hauser L."/>
            <person name="Markowitz V."/>
            <person name="Cheng J.-F."/>
            <person name="Hugenholtz P."/>
            <person name="Woyke T."/>
            <person name="Wu D."/>
            <person name="Spring S."/>
            <person name="Schroeder M."/>
            <person name="Brambilla E.-M."/>
            <person name="Klenk H.-P."/>
            <person name="Eisen J.A."/>
        </authorList>
    </citation>
    <scope>NUCLEOTIDE SEQUENCE [LARGE SCALE GENOMIC DNA]</scope>
    <source>
        <strain evidence="5">ATCC BAA-1197 / DSM 17291 / Cas60314</strain>
    </source>
</reference>
<dbReference type="PANTHER" id="PTHR43673">
    <property type="entry name" value="NAD(P)H NITROREDUCTASE YDGI-RELATED"/>
    <property type="match status" value="1"/>
</dbReference>
<dbReference type="EMBL" id="CP003096">
    <property type="protein sequence ID" value="AER67509.1"/>
    <property type="molecule type" value="Genomic_DNA"/>
</dbReference>
<name>G7V8X5_THELD</name>
<evidence type="ECO:0000256" key="1">
    <source>
        <dbReference type="ARBA" id="ARBA00007118"/>
    </source>
</evidence>
<dbReference type="AlphaFoldDB" id="G7V8X5"/>
<dbReference type="KEGG" id="tli:Tlie_1791"/>
<feature type="domain" description="Nitroreductase" evidence="3">
    <location>
        <begin position="74"/>
        <end position="159"/>
    </location>
</feature>
<evidence type="ECO:0000313" key="4">
    <source>
        <dbReference type="EMBL" id="AER67509.1"/>
    </source>
</evidence>
<proteinExistence type="inferred from homology"/>
<dbReference type="Proteomes" id="UP000005868">
    <property type="component" value="Chromosome"/>
</dbReference>
<dbReference type="SUPFAM" id="SSF55469">
    <property type="entry name" value="FMN-dependent nitroreductase-like"/>
    <property type="match status" value="1"/>
</dbReference>
<dbReference type="CDD" id="cd02138">
    <property type="entry name" value="TdsD-like"/>
    <property type="match status" value="1"/>
</dbReference>
<dbReference type="GO" id="GO:0016491">
    <property type="term" value="F:oxidoreductase activity"/>
    <property type="evidence" value="ECO:0007669"/>
    <property type="project" value="UniProtKB-KW"/>
</dbReference>
<dbReference type="eggNOG" id="COG0778">
    <property type="taxonomic scope" value="Bacteria"/>
</dbReference>
<sequence>MEKPAKTNFPVLELVRDRWSPRAFSDYLPSFEELGSLMEAARWAASCYNGQPWRFILARKDQKVLYKALFDCLKDKNKEWAYQAPVLGVLVVSKTFEHNGKPNPWSDFDCGLAMGQLTLQAEALDLKVHFMAGFHKDKARETFNIPEGFEPLVAFAIGKKGDPDTLPEEFAEQEKAPRERKDLKELVFGKEWGKPVEWLK</sequence>
<accession>G7V8X5</accession>
<dbReference type="Pfam" id="PF00881">
    <property type="entry name" value="Nitroreductase"/>
    <property type="match status" value="2"/>
</dbReference>
<evidence type="ECO:0000313" key="5">
    <source>
        <dbReference type="Proteomes" id="UP000005868"/>
    </source>
</evidence>
<dbReference type="Gene3D" id="3.40.109.10">
    <property type="entry name" value="NADH Oxidase"/>
    <property type="match status" value="1"/>
</dbReference>
<evidence type="ECO:0000259" key="3">
    <source>
        <dbReference type="Pfam" id="PF00881"/>
    </source>
</evidence>
<dbReference type="OrthoDB" id="9812105at2"/>
<gene>
    <name evidence="4" type="ordered locus">Tlie_1791</name>
</gene>
<comment type="similarity">
    <text evidence="1">Belongs to the nitroreductase family.</text>
</comment>
<feature type="domain" description="Nitroreductase" evidence="3">
    <location>
        <begin position="15"/>
        <end position="68"/>
    </location>
</feature>
<dbReference type="PANTHER" id="PTHR43673:SF10">
    <property type="entry name" value="NADH DEHYDROGENASE_NAD(P)H NITROREDUCTASE XCC3605-RELATED"/>
    <property type="match status" value="1"/>
</dbReference>
<dbReference type="InterPro" id="IPR029479">
    <property type="entry name" value="Nitroreductase"/>
</dbReference>
<dbReference type="InterPro" id="IPR000415">
    <property type="entry name" value="Nitroreductase-like"/>
</dbReference>
<dbReference type="HOGENOM" id="CLU_070764_6_0_0"/>
<keyword evidence="5" id="KW-1185">Reference proteome</keyword>
<organism evidence="4 5">
    <name type="scientific">Thermovirga lienii (strain ATCC BAA-1197 / DSM 17291 / Cas60314)</name>
    <dbReference type="NCBI Taxonomy" id="580340"/>
    <lineage>
        <taxon>Bacteria</taxon>
        <taxon>Thermotogati</taxon>
        <taxon>Synergistota</taxon>
        <taxon>Synergistia</taxon>
        <taxon>Synergistales</taxon>
        <taxon>Thermovirgaceae</taxon>
        <taxon>Thermovirga</taxon>
    </lineage>
</organism>
<protein>
    <submittedName>
        <fullName evidence="4">Nitroreductase</fullName>
    </submittedName>
</protein>
<reference evidence="4 5" key="2">
    <citation type="journal article" date="2012" name="Stand. Genomic Sci.">
        <title>Genome sequence of the moderately thermophilic, amino-acid-degrading and sulfur-reducing bacterium Thermovirga lienii type strain (Cas60314(T)).</title>
        <authorList>
            <person name="Goker M."/>
            <person name="Saunders E."/>
            <person name="Lapidus A."/>
            <person name="Nolan M."/>
            <person name="Lucas S."/>
            <person name="Hammon N."/>
            <person name="Deshpande S."/>
            <person name="Cheng J.F."/>
            <person name="Han C."/>
            <person name="Tapia R."/>
            <person name="Goodwin L.A."/>
            <person name="Pitluck S."/>
            <person name="Liolios K."/>
            <person name="Mavromatis K."/>
            <person name="Pagani I."/>
            <person name="Ivanova N."/>
            <person name="Mikhailova N."/>
            <person name="Pati A."/>
            <person name="Chen A."/>
            <person name="Palaniappan K."/>
            <person name="Land M."/>
            <person name="Chang Y.J."/>
            <person name="Jeffries C.D."/>
            <person name="Brambilla E.M."/>
            <person name="Rohde M."/>
            <person name="Spring S."/>
            <person name="Detter J.C."/>
            <person name="Woyke T."/>
            <person name="Bristow J."/>
            <person name="Eisen J.A."/>
            <person name="Markowitz V."/>
            <person name="Hugenholtz P."/>
            <person name="Kyrpides N.C."/>
            <person name="Klenk H.P."/>
        </authorList>
    </citation>
    <scope>NUCLEOTIDE SEQUENCE [LARGE SCALE GENOMIC DNA]</scope>
    <source>
        <strain evidence="5">ATCC BAA-1197 / DSM 17291 / Cas60314</strain>
    </source>
</reference>